<comment type="caution">
    <text evidence="2">The sequence shown here is derived from an EMBL/GenBank/DDBJ whole genome shotgun (WGS) entry which is preliminary data.</text>
</comment>
<sequence length="106" mass="11925">MRNSPKEFTVRFGELRGKAIRGNYRSTNFESVVADGQAKSRMIFKIFTEAAISYAYRSPTALFSETQFIQSTLGAPAEVMPIESLLSIVPYYGMTMRVPVERETEG</sequence>
<keyword evidence="1" id="KW-0808">Transferase</keyword>
<keyword evidence="3" id="KW-1185">Reference proteome</keyword>
<dbReference type="PANTHER" id="PTHR10982:SF21">
    <property type="entry name" value="FATTY ACID SYNTHASE SUBUNIT BETA"/>
    <property type="match status" value="1"/>
</dbReference>
<gene>
    <name evidence="2" type="ORF">B9Z19DRAFT_1123642</name>
</gene>
<accession>A0A2T6ZY60</accession>
<organism evidence="2 3">
    <name type="scientific">Tuber borchii</name>
    <name type="common">White truffle</name>
    <dbReference type="NCBI Taxonomy" id="42251"/>
    <lineage>
        <taxon>Eukaryota</taxon>
        <taxon>Fungi</taxon>
        <taxon>Dikarya</taxon>
        <taxon>Ascomycota</taxon>
        <taxon>Pezizomycotina</taxon>
        <taxon>Pezizomycetes</taxon>
        <taxon>Pezizales</taxon>
        <taxon>Tuberaceae</taxon>
        <taxon>Tuber</taxon>
    </lineage>
</organism>
<dbReference type="EMBL" id="NESQ01000066">
    <property type="protein sequence ID" value="PUU80390.1"/>
    <property type="molecule type" value="Genomic_DNA"/>
</dbReference>
<dbReference type="PANTHER" id="PTHR10982">
    <property type="entry name" value="MALONYL COA-ACYL CARRIER PROTEIN TRANSACYLASE"/>
    <property type="match status" value="1"/>
</dbReference>
<evidence type="ECO:0000313" key="2">
    <source>
        <dbReference type="EMBL" id="PUU80390.1"/>
    </source>
</evidence>
<dbReference type="AlphaFoldDB" id="A0A2T6ZY60"/>
<dbReference type="Proteomes" id="UP000244722">
    <property type="component" value="Unassembled WGS sequence"/>
</dbReference>
<dbReference type="STRING" id="42251.A0A2T6ZY60"/>
<protein>
    <submittedName>
        <fullName evidence="2">Uncharacterized protein</fullName>
    </submittedName>
</protein>
<dbReference type="Gene3D" id="6.10.60.10">
    <property type="match status" value="1"/>
</dbReference>
<proteinExistence type="predicted"/>
<dbReference type="GO" id="GO:0016740">
    <property type="term" value="F:transferase activity"/>
    <property type="evidence" value="ECO:0007669"/>
    <property type="project" value="UniProtKB-KW"/>
</dbReference>
<dbReference type="OrthoDB" id="4251012at2759"/>
<reference evidence="2 3" key="1">
    <citation type="submission" date="2017-04" db="EMBL/GenBank/DDBJ databases">
        <title>Draft genome sequence of Tuber borchii Vittad., a whitish edible truffle.</title>
        <authorList>
            <consortium name="DOE Joint Genome Institute"/>
            <person name="Murat C."/>
            <person name="Kuo A."/>
            <person name="Barry K.W."/>
            <person name="Clum A."/>
            <person name="Dockter R.B."/>
            <person name="Fauchery L."/>
            <person name="Iotti M."/>
            <person name="Kohler A."/>
            <person name="Labutti K."/>
            <person name="Lindquist E.A."/>
            <person name="Lipzen A."/>
            <person name="Ohm R.A."/>
            <person name="Wang M."/>
            <person name="Grigoriev I.V."/>
            <person name="Zambonelli A."/>
            <person name="Martin F.M."/>
        </authorList>
    </citation>
    <scope>NUCLEOTIDE SEQUENCE [LARGE SCALE GENOMIC DNA]</scope>
    <source>
        <strain evidence="2 3">Tbo3840</strain>
    </source>
</reference>
<evidence type="ECO:0000256" key="1">
    <source>
        <dbReference type="ARBA" id="ARBA00022679"/>
    </source>
</evidence>
<dbReference type="InterPro" id="IPR050830">
    <property type="entry name" value="Fungal_FAS"/>
</dbReference>
<evidence type="ECO:0000313" key="3">
    <source>
        <dbReference type="Proteomes" id="UP000244722"/>
    </source>
</evidence>
<name>A0A2T6ZY60_TUBBO</name>